<evidence type="ECO:0000313" key="1">
    <source>
        <dbReference type="EMBL" id="APZ33148.1"/>
    </source>
</evidence>
<name>A0A1P8U4V0_9MICO</name>
<dbReference type="RefSeq" id="WP_076688706.1">
    <property type="nucleotide sequence ID" value="NZ_CP018762.1"/>
</dbReference>
<sequence length="132" mass="14424">MSAADGGPSPDAIPHRREDGELVGWILPDGDDWRAIDVLGRVVAASVDWLAAEAALEERGLAFLADPWMLERPGAEPLRVRLVEVTPARIAVKADDFGDVSHATERFVLPWPIPAQLRPPRPGDPDGFTLFR</sequence>
<organism evidence="1 2">
    <name type="scientific">Microbacterium aurum</name>
    <dbReference type="NCBI Taxonomy" id="36805"/>
    <lineage>
        <taxon>Bacteria</taxon>
        <taxon>Bacillati</taxon>
        <taxon>Actinomycetota</taxon>
        <taxon>Actinomycetes</taxon>
        <taxon>Micrococcales</taxon>
        <taxon>Microbacteriaceae</taxon>
        <taxon>Microbacterium</taxon>
    </lineage>
</organism>
<accession>A0A1P8U4V0</accession>
<gene>
    <name evidence="1" type="ORF">BOH66_01660</name>
</gene>
<dbReference type="STRING" id="36805.BOH66_01660"/>
<dbReference type="KEGG" id="maur:BOH66_01660"/>
<keyword evidence="2" id="KW-1185">Reference proteome</keyword>
<dbReference type="EMBL" id="CP018762">
    <property type="protein sequence ID" value="APZ33148.1"/>
    <property type="molecule type" value="Genomic_DNA"/>
</dbReference>
<reference evidence="1 2" key="1">
    <citation type="submission" date="2016-12" db="EMBL/GenBank/DDBJ databases">
        <title>Complete genome sequence of Microbacterium aurum KACC 15219.</title>
        <authorList>
            <person name="Jung Y."/>
            <person name="Shin J.-H."/>
            <person name="Lee Y.-J."/>
            <person name="Yi H."/>
            <person name="Bahn Y.-S."/>
            <person name="Kim J.F."/>
            <person name="Lee D.-W."/>
        </authorList>
    </citation>
    <scope>NUCLEOTIDE SEQUENCE [LARGE SCALE GENOMIC DNA]</scope>
    <source>
        <strain evidence="1 2">KACC 15219</strain>
    </source>
</reference>
<dbReference type="AlphaFoldDB" id="A0A1P8U4V0"/>
<proteinExistence type="predicted"/>
<evidence type="ECO:0000313" key="2">
    <source>
        <dbReference type="Proteomes" id="UP000187185"/>
    </source>
</evidence>
<protein>
    <submittedName>
        <fullName evidence="1">Uncharacterized protein</fullName>
    </submittedName>
</protein>
<dbReference type="Proteomes" id="UP000187185">
    <property type="component" value="Chromosome"/>
</dbReference>